<dbReference type="Proteomes" id="UP000181898">
    <property type="component" value="Chromosome"/>
</dbReference>
<reference evidence="2 3" key="1">
    <citation type="submission" date="2016-11" db="EMBL/GenBank/DDBJ databases">
        <title>Tenacibaculum sp. LPB0136, isolated from marine environment.</title>
        <authorList>
            <person name="Kim E."/>
            <person name="Yi H."/>
        </authorList>
    </citation>
    <scope>NUCLEOTIDE SEQUENCE [LARGE SCALE GENOMIC DNA]</scope>
    <source>
        <strain evidence="2 3">LPB0136</strain>
    </source>
</reference>
<dbReference type="KEGG" id="ten:LPB136_13440"/>
<feature type="transmembrane region" description="Helical" evidence="1">
    <location>
        <begin position="237"/>
        <end position="262"/>
    </location>
</feature>
<keyword evidence="1" id="KW-0472">Membrane</keyword>
<name>A0A1L3JMJ7_9FLAO</name>
<dbReference type="EMBL" id="CP018155">
    <property type="protein sequence ID" value="APG66314.1"/>
    <property type="molecule type" value="Genomic_DNA"/>
</dbReference>
<evidence type="ECO:0000313" key="2">
    <source>
        <dbReference type="EMBL" id="APG66314.1"/>
    </source>
</evidence>
<gene>
    <name evidence="2" type="ORF">LPB136_13440</name>
</gene>
<dbReference type="AlphaFoldDB" id="A0A1L3JMJ7"/>
<proteinExistence type="predicted"/>
<evidence type="ECO:0000313" key="3">
    <source>
        <dbReference type="Proteomes" id="UP000181898"/>
    </source>
</evidence>
<keyword evidence="1" id="KW-1133">Transmembrane helix</keyword>
<evidence type="ECO:0000256" key="1">
    <source>
        <dbReference type="SAM" id="Phobius"/>
    </source>
</evidence>
<dbReference type="STRING" id="1850252.LPB136_13440"/>
<keyword evidence="3" id="KW-1185">Reference proteome</keyword>
<protein>
    <submittedName>
        <fullName evidence="2">Uncharacterized protein</fullName>
    </submittedName>
</protein>
<organism evidence="2 3">
    <name type="scientific">Tenacibaculum todarodis</name>
    <dbReference type="NCBI Taxonomy" id="1850252"/>
    <lineage>
        <taxon>Bacteria</taxon>
        <taxon>Pseudomonadati</taxon>
        <taxon>Bacteroidota</taxon>
        <taxon>Flavobacteriia</taxon>
        <taxon>Flavobacteriales</taxon>
        <taxon>Flavobacteriaceae</taxon>
        <taxon>Tenacibaculum</taxon>
    </lineage>
</organism>
<dbReference type="RefSeq" id="WP_072556828.1">
    <property type="nucleotide sequence ID" value="NZ_CP018155.1"/>
</dbReference>
<keyword evidence="1" id="KW-0812">Transmembrane</keyword>
<sequence>MEILISTNANTSNTKNITSAGVKNHLELIETVGYYYETISEEKIGPFQNGLLFDDLVEVKFASVFQTKYANHFRFLIFDEIETLQFRTGSDSTHIVFGNSDDYFIINDSIIKVFDFEKFKISNSLNDKDVFPVLYFKVRGDGVQHIIDIKHNDFKYLVFYRYQHYIFHLMALSEMAEVIKPNSASKLSVPNTVSRYLNETILEKIDDLIDKIVNKYHPAFKQQEKGLIDFNKKTTSIISILATTIFSIAIIPLGAVASLSAVTVKIIGEIGKPVIKLSIKSLSNTGDRFNLYDIRTEIYNHYDILKDNYNELKKFLLNKNESNAGYNFHQYNILYEKLFHQQNNVFGALSSVIEIDDINYKEHLKNILKYFVTSTMFPSKSTNTFSNLEDKNDFKLKTQKQNLLPPNNNLRDFSSYYYAREDTSSYMTYPSPGASGGGGLKTNYLVDYYYFEWKFKSWGAYLNVDEQFLIDTIFEFSSTPVTNSAHLELDKETLYKKWYSHLK</sequence>
<accession>A0A1L3JMJ7</accession>